<dbReference type="NCBIfam" id="TIGR01891">
    <property type="entry name" value="amidohydrolases"/>
    <property type="match status" value="1"/>
</dbReference>
<reference evidence="2 3" key="1">
    <citation type="journal article" date="2025" name="Anaerobe">
        <title>Description of Anaerococcus kampingiae sp. nov., Anaerococcus groningensis sp. nov., Anaerococcus martiniensis sp. nov., and Anaerococcus cruorum sp. nov., isolated from human clinical specimens.</title>
        <authorList>
            <person name="Boiten K.E."/>
            <person name="Meijer J."/>
            <person name="van Wezel E.M."/>
            <person name="Veloo A.C.M."/>
        </authorList>
    </citation>
    <scope>NUCLEOTIDE SEQUENCE [LARGE SCALE GENOMIC DNA]</scope>
    <source>
        <strain evidence="2 3">ENR0874</strain>
    </source>
</reference>
<evidence type="ECO:0000313" key="3">
    <source>
        <dbReference type="Proteomes" id="UP001637994"/>
    </source>
</evidence>
<evidence type="ECO:0000313" key="2">
    <source>
        <dbReference type="EMBL" id="MFO3667778.1"/>
    </source>
</evidence>
<dbReference type="Gene3D" id="3.40.630.10">
    <property type="entry name" value="Zn peptidases"/>
    <property type="match status" value="1"/>
</dbReference>
<dbReference type="EMBL" id="JBGMEF010000033">
    <property type="protein sequence ID" value="MFO3667778.1"/>
    <property type="molecule type" value="Genomic_DNA"/>
</dbReference>
<dbReference type="PIRSF" id="PIRSF005962">
    <property type="entry name" value="Pept_M20D_amidohydro"/>
    <property type="match status" value="1"/>
</dbReference>
<accession>A0ABW9MFH0</accession>
<dbReference type="InterPro" id="IPR017439">
    <property type="entry name" value="Amidohydrolase"/>
</dbReference>
<keyword evidence="3" id="KW-1185">Reference proteome</keyword>
<dbReference type="SUPFAM" id="SSF55031">
    <property type="entry name" value="Bacterial exopeptidase dimerisation domain"/>
    <property type="match status" value="1"/>
</dbReference>
<dbReference type="SUPFAM" id="SSF53187">
    <property type="entry name" value="Zn-dependent exopeptidases"/>
    <property type="match status" value="1"/>
</dbReference>
<dbReference type="Proteomes" id="UP001637994">
    <property type="component" value="Unassembled WGS sequence"/>
</dbReference>
<gene>
    <name evidence="2" type="ORF">ACCQ42_08350</name>
</gene>
<dbReference type="InterPro" id="IPR036264">
    <property type="entry name" value="Bact_exopeptidase_dim_dom"/>
</dbReference>
<dbReference type="InterPro" id="IPR011650">
    <property type="entry name" value="Peptidase_M20_dimer"/>
</dbReference>
<dbReference type="InterPro" id="IPR002933">
    <property type="entry name" value="Peptidase_M20"/>
</dbReference>
<organism evidence="2 3">
    <name type="scientific">Anaerococcus kampingae</name>
    <dbReference type="NCBI Taxonomy" id="3115614"/>
    <lineage>
        <taxon>Bacteria</taxon>
        <taxon>Bacillati</taxon>
        <taxon>Bacillota</taxon>
        <taxon>Tissierellia</taxon>
        <taxon>Tissierellales</taxon>
        <taxon>Peptoniphilaceae</taxon>
        <taxon>Anaerococcus</taxon>
    </lineage>
</organism>
<name>A0ABW9MFH0_9FIRM</name>
<protein>
    <submittedName>
        <fullName evidence="2">Amidohydrolase</fullName>
    </submittedName>
</protein>
<dbReference type="PANTHER" id="PTHR11014">
    <property type="entry name" value="PEPTIDASE M20 FAMILY MEMBER"/>
    <property type="match status" value="1"/>
</dbReference>
<evidence type="ECO:0000259" key="1">
    <source>
        <dbReference type="Pfam" id="PF07687"/>
    </source>
</evidence>
<dbReference type="RefSeq" id="WP_410035904.1">
    <property type="nucleotide sequence ID" value="NZ_JBGMEF010000033.1"/>
</dbReference>
<comment type="caution">
    <text evidence="2">The sequence shown here is derived from an EMBL/GenBank/DDBJ whole genome shotgun (WGS) entry which is preliminary data.</text>
</comment>
<proteinExistence type="predicted"/>
<dbReference type="Gene3D" id="3.30.70.360">
    <property type="match status" value="1"/>
</dbReference>
<dbReference type="PANTHER" id="PTHR11014:SF63">
    <property type="entry name" value="METALLOPEPTIDASE, PUTATIVE (AFU_ORTHOLOGUE AFUA_6G09600)-RELATED"/>
    <property type="match status" value="1"/>
</dbReference>
<dbReference type="Pfam" id="PF01546">
    <property type="entry name" value="Peptidase_M20"/>
    <property type="match status" value="1"/>
</dbReference>
<feature type="domain" description="Peptidase M20 dimerisation" evidence="1">
    <location>
        <begin position="194"/>
        <end position="273"/>
    </location>
</feature>
<sequence>MALENKTIIDSVVEEKEFLVNTRRHLHENPELSGEEFETSKFLKNECQKLGLDIHNVDGTGFYAILDTGREGKTIGLRADIDALPVKENNLNLKNNRVCKSKVDGVFHACGHDGHMAISLATARILTKHKDKLNGKIIFIFEEGEETGVGIDKMIKALEKEKIDAFYSNHLVSFLDTGKIYIGDGPVMAGCALVDFTIKGKGGHGSRPDLSISPIFAAANVLTGLASAWANRVDVTKTVTLGLGSINGGSAANVIPDTVNITGTLRYFDLEEGNKAVGILKKVGRLTTEAHDCEFIANKINVVASPVINDLALAKLARKSISSVLGDNYLAYDSNWFASESFSKYGSLAPSLFALVGTKNDIIGSGAEHHNEYFDLDEESLYYATCSMVKFTSEYLNNN</sequence>
<dbReference type="Pfam" id="PF07687">
    <property type="entry name" value="M20_dimer"/>
    <property type="match status" value="1"/>
</dbReference>